<feature type="region of interest" description="Disordered" evidence="1">
    <location>
        <begin position="107"/>
        <end position="130"/>
    </location>
</feature>
<gene>
    <name evidence="2" type="ORF">FB476_2684</name>
</gene>
<organism evidence="2 3">
    <name type="scientific">Ornithinimicrobium humiphilum</name>
    <dbReference type="NCBI Taxonomy" id="125288"/>
    <lineage>
        <taxon>Bacteria</taxon>
        <taxon>Bacillati</taxon>
        <taxon>Actinomycetota</taxon>
        <taxon>Actinomycetes</taxon>
        <taxon>Micrococcales</taxon>
        <taxon>Ornithinimicrobiaceae</taxon>
        <taxon>Ornithinimicrobium</taxon>
    </lineage>
</organism>
<proteinExistence type="predicted"/>
<reference evidence="2 3" key="1">
    <citation type="submission" date="2019-06" db="EMBL/GenBank/DDBJ databases">
        <title>Sequencing the genomes of 1000 actinobacteria strains.</title>
        <authorList>
            <person name="Klenk H.-P."/>
        </authorList>
    </citation>
    <scope>NUCLEOTIDE SEQUENCE [LARGE SCALE GENOMIC DNA]</scope>
    <source>
        <strain evidence="2 3">DSM 12362</strain>
    </source>
</reference>
<evidence type="ECO:0000256" key="1">
    <source>
        <dbReference type="SAM" id="MobiDB-lite"/>
    </source>
</evidence>
<dbReference type="Proteomes" id="UP000315133">
    <property type="component" value="Unassembled WGS sequence"/>
</dbReference>
<name>A0A543KRR6_9MICO</name>
<dbReference type="EMBL" id="VFPU01000001">
    <property type="protein sequence ID" value="TQM97759.1"/>
    <property type="molecule type" value="Genomic_DNA"/>
</dbReference>
<dbReference type="AlphaFoldDB" id="A0A543KRR6"/>
<accession>A0A543KRR6</accession>
<comment type="caution">
    <text evidence="2">The sequence shown here is derived from an EMBL/GenBank/DDBJ whole genome shotgun (WGS) entry which is preliminary data.</text>
</comment>
<sequence length="130" mass="13453">MHVLGAGSPPSPGPAAGTGLLEAWDIATVVVEFDVVGHEQAAEVAQLLFAVDDVLTVRVGGPGDRSVYRVDVPRGDPGARERGAEPALRAARALDIGLRLVRIGITADGLGDPEGEPPPAEALPWARRLP</sequence>
<evidence type="ECO:0000313" key="3">
    <source>
        <dbReference type="Proteomes" id="UP000315133"/>
    </source>
</evidence>
<dbReference type="RefSeq" id="WP_141819568.1">
    <property type="nucleotide sequence ID" value="NZ_BAAAIL010000001.1"/>
</dbReference>
<keyword evidence="3" id="KW-1185">Reference proteome</keyword>
<evidence type="ECO:0000313" key="2">
    <source>
        <dbReference type="EMBL" id="TQM97759.1"/>
    </source>
</evidence>
<protein>
    <submittedName>
        <fullName evidence="2">Uncharacterized protein</fullName>
    </submittedName>
</protein>